<name>A0ABW5WYS5_9STAP</name>
<gene>
    <name evidence="3" type="primary">licT</name>
    <name evidence="3" type="ORF">ACFSX4_11970</name>
</gene>
<feature type="domain" description="PRD" evidence="2">
    <location>
        <begin position="28"/>
        <end position="133"/>
    </location>
</feature>
<keyword evidence="4" id="KW-1185">Reference proteome</keyword>
<feature type="domain" description="PRD" evidence="2">
    <location>
        <begin position="134"/>
        <end position="244"/>
    </location>
</feature>
<dbReference type="InterPro" id="IPR011608">
    <property type="entry name" value="PRD"/>
</dbReference>
<reference evidence="4" key="1">
    <citation type="journal article" date="2019" name="Int. J. Syst. Evol. Microbiol.">
        <title>The Global Catalogue of Microorganisms (GCM) 10K type strain sequencing project: providing services to taxonomists for standard genome sequencing and annotation.</title>
        <authorList>
            <consortium name="The Broad Institute Genomics Platform"/>
            <consortium name="The Broad Institute Genome Sequencing Center for Infectious Disease"/>
            <person name="Wu L."/>
            <person name="Ma J."/>
        </authorList>
    </citation>
    <scope>NUCLEOTIDE SEQUENCE [LARGE SCALE GENOMIC DNA]</scope>
    <source>
        <strain evidence="4">KCTC 33575</strain>
    </source>
</reference>
<dbReference type="InterPro" id="IPR050661">
    <property type="entry name" value="BglG_antiterminators"/>
</dbReference>
<proteinExistence type="predicted"/>
<dbReference type="Gene3D" id="1.10.1790.10">
    <property type="entry name" value="PRD domain"/>
    <property type="match status" value="2"/>
</dbReference>
<dbReference type="NCBIfam" id="NF046042">
    <property type="entry name" value="LicT"/>
    <property type="match status" value="1"/>
</dbReference>
<sequence>MVDEGRIEKTFILKSREIADKLVELMQDVSEEYLDLSHRIIEIAKKNLPYKLDDYLYVALTDHLSFAISRHNNGIDLKNPLLWEIRKYYRQEFQTAVQALDIIEKEAGVRLQEDEAASIALHLVNSQMSGENMESAVQVTQMVDDILTIVRYYFKLTLDEQSVSYERFLTHLPFFAIRLTNEEKEQEPPDLFLYEQVKNKYQSAYKCAERISDYINKEHDWTISENEKMYLTLHIQRVTSRQSM</sequence>
<keyword evidence="1" id="KW-0677">Repeat</keyword>
<evidence type="ECO:0000313" key="4">
    <source>
        <dbReference type="Proteomes" id="UP001597519"/>
    </source>
</evidence>
<dbReference type="InterPro" id="IPR036634">
    <property type="entry name" value="PRD_sf"/>
</dbReference>
<dbReference type="SUPFAM" id="SSF63520">
    <property type="entry name" value="PTS-regulatory domain, PRD"/>
    <property type="match status" value="2"/>
</dbReference>
<protein>
    <submittedName>
        <fullName evidence="3">BglG family transcription antiterminator LicT</fullName>
    </submittedName>
</protein>
<evidence type="ECO:0000256" key="1">
    <source>
        <dbReference type="ARBA" id="ARBA00022737"/>
    </source>
</evidence>
<evidence type="ECO:0000313" key="3">
    <source>
        <dbReference type="EMBL" id="MFD2831182.1"/>
    </source>
</evidence>
<dbReference type="PANTHER" id="PTHR30185:SF15">
    <property type="entry name" value="CRYPTIC BETA-GLUCOSIDE BGL OPERON ANTITERMINATOR"/>
    <property type="match status" value="1"/>
</dbReference>
<comment type="caution">
    <text evidence="3">The sequence shown here is derived from an EMBL/GenBank/DDBJ whole genome shotgun (WGS) entry which is preliminary data.</text>
</comment>
<dbReference type="PROSITE" id="PS51372">
    <property type="entry name" value="PRD_2"/>
    <property type="match status" value="2"/>
</dbReference>
<dbReference type="RefSeq" id="WP_377775160.1">
    <property type="nucleotide sequence ID" value="NZ_JBHUOQ010000004.1"/>
</dbReference>
<organism evidence="3 4">
    <name type="scientific">Corticicoccus populi</name>
    <dbReference type="NCBI Taxonomy" id="1812821"/>
    <lineage>
        <taxon>Bacteria</taxon>
        <taxon>Bacillati</taxon>
        <taxon>Bacillota</taxon>
        <taxon>Bacilli</taxon>
        <taxon>Bacillales</taxon>
        <taxon>Staphylococcaceae</taxon>
        <taxon>Corticicoccus</taxon>
    </lineage>
</organism>
<evidence type="ECO:0000259" key="2">
    <source>
        <dbReference type="PROSITE" id="PS51372"/>
    </source>
</evidence>
<dbReference type="EMBL" id="JBHUOQ010000004">
    <property type="protein sequence ID" value="MFD2831182.1"/>
    <property type="molecule type" value="Genomic_DNA"/>
</dbReference>
<dbReference type="Pfam" id="PF00874">
    <property type="entry name" value="PRD"/>
    <property type="match status" value="2"/>
</dbReference>
<dbReference type="Proteomes" id="UP001597519">
    <property type="component" value="Unassembled WGS sequence"/>
</dbReference>
<dbReference type="PANTHER" id="PTHR30185">
    <property type="entry name" value="CRYPTIC BETA-GLUCOSIDE BGL OPERON ANTITERMINATOR"/>
    <property type="match status" value="1"/>
</dbReference>
<accession>A0ABW5WYS5</accession>